<keyword evidence="5" id="KW-1185">Reference proteome</keyword>
<name>A0A5B8MN65_9CHLO</name>
<evidence type="ECO:0000256" key="1">
    <source>
        <dbReference type="SAM" id="Phobius"/>
    </source>
</evidence>
<dbReference type="InterPro" id="IPR050623">
    <property type="entry name" value="Glucan_succinyl_AcylTrfase"/>
</dbReference>
<protein>
    <recommendedName>
        <fullName evidence="2">Acyltransferase 3 domain-containing protein</fullName>
    </recommendedName>
</protein>
<dbReference type="Pfam" id="PF01757">
    <property type="entry name" value="Acyl_transf_3"/>
    <property type="match status" value="1"/>
</dbReference>
<feature type="transmembrane region" description="Helical" evidence="1">
    <location>
        <begin position="355"/>
        <end position="373"/>
    </location>
</feature>
<organism evidence="4 5">
    <name type="scientific">Chloropicon primus</name>
    <dbReference type="NCBI Taxonomy" id="1764295"/>
    <lineage>
        <taxon>Eukaryota</taxon>
        <taxon>Viridiplantae</taxon>
        <taxon>Chlorophyta</taxon>
        <taxon>Chloropicophyceae</taxon>
        <taxon>Chloropicales</taxon>
        <taxon>Chloropicaceae</taxon>
        <taxon>Chloropicon</taxon>
    </lineage>
</organism>
<reference evidence="4 5" key="1">
    <citation type="submission" date="2018-07" db="EMBL/GenBank/DDBJ databases">
        <title>The complete nuclear genome of the prasinophyte Chloropicon primus (CCMP1205).</title>
        <authorList>
            <person name="Pombert J.-F."/>
            <person name="Otis C."/>
            <person name="Turmel M."/>
            <person name="Lemieux C."/>
        </authorList>
    </citation>
    <scope>NUCLEOTIDE SEQUENCE [LARGE SCALE GENOMIC DNA]</scope>
    <source>
        <strain evidence="4 5">CCMP1205</strain>
    </source>
</reference>
<dbReference type="EMBL" id="CP031037">
    <property type="protein sequence ID" value="QDZ20740.1"/>
    <property type="molecule type" value="Genomic_DNA"/>
</dbReference>
<dbReference type="GO" id="GO:0016747">
    <property type="term" value="F:acyltransferase activity, transferring groups other than amino-acyl groups"/>
    <property type="evidence" value="ECO:0007669"/>
    <property type="project" value="InterPro"/>
</dbReference>
<evidence type="ECO:0000313" key="4">
    <source>
        <dbReference type="EMBL" id="QDZ20740.1"/>
    </source>
</evidence>
<evidence type="ECO:0000313" key="5">
    <source>
        <dbReference type="Proteomes" id="UP000316726"/>
    </source>
</evidence>
<accession>A0A5B8MN65</accession>
<feature type="transmembrane region" description="Helical" evidence="1">
    <location>
        <begin position="7"/>
        <end position="28"/>
    </location>
</feature>
<evidence type="ECO:0000259" key="2">
    <source>
        <dbReference type="Pfam" id="PF01757"/>
    </source>
</evidence>
<feature type="transmembrane region" description="Helical" evidence="1">
    <location>
        <begin position="426"/>
        <end position="446"/>
    </location>
</feature>
<feature type="domain" description="Acyltransferase 3" evidence="2">
    <location>
        <begin position="115"/>
        <end position="448"/>
    </location>
</feature>
<dbReference type="EMBL" id="HBHL01005043">
    <property type="protein sequence ID" value="CAD9714434.1"/>
    <property type="molecule type" value="Transcribed_RNA"/>
</dbReference>
<feature type="transmembrane region" description="Helical" evidence="1">
    <location>
        <begin position="385"/>
        <end position="406"/>
    </location>
</feature>
<evidence type="ECO:0000313" key="3">
    <source>
        <dbReference type="EMBL" id="CAD9714434.1"/>
    </source>
</evidence>
<keyword evidence="1" id="KW-0812">Transmembrane</keyword>
<dbReference type="Proteomes" id="UP000316726">
    <property type="component" value="Chromosome 4"/>
</dbReference>
<keyword evidence="1" id="KW-0472">Membrane</keyword>
<feature type="transmembrane region" description="Helical" evidence="1">
    <location>
        <begin position="315"/>
        <end position="334"/>
    </location>
</feature>
<dbReference type="OrthoDB" id="4141464at2759"/>
<reference evidence="3" key="2">
    <citation type="submission" date="2021-01" db="EMBL/GenBank/DDBJ databases">
        <authorList>
            <person name="Corre E."/>
            <person name="Pelletier E."/>
            <person name="Niang G."/>
            <person name="Scheremetjew M."/>
            <person name="Finn R."/>
            <person name="Kale V."/>
            <person name="Holt S."/>
            <person name="Cochrane G."/>
            <person name="Meng A."/>
            <person name="Brown T."/>
            <person name="Cohen L."/>
        </authorList>
    </citation>
    <scope>NUCLEOTIDE SEQUENCE</scope>
    <source>
        <strain evidence="3">CCMP1205</strain>
    </source>
</reference>
<sequence length="509" mass="56338">MKREGRSLVWLCTTISVLLFAEGIWRLADPGVGVDNVASSSFQGANFILFCVFGLCCLYWPEKPAPSASKDEEPAAGEKGVVGLDVETPAANGEGAERCKEEDAPGAKPPKRQITYLTNLKTFLTFIVVTHHTVGQFTRPVGAGLSTVAANFLSPDLQPKSSFLTGGSWFQSVDQAYFMATFFFISAYFCPRSLDRKGFKKFVIDKIVRLGGPFVLYSAFLGPLLFLMCQAYAGQPLSYSYNTGPTWFILWLLNFSIAYAVIAQFAPTLKLGMPHPFVLLAIGAALCGVFYGMTVALGGSAYAPTAWNYFGSMVFWAYGLAMYIPFFAAGVLAGRNDWLKGVEEMQTWVAWTLRVVCVGFWTLVFLMTAEYAIPIPSIEAKQWELVMNLIPPVYAVAMTLAIMQLFHQYFNAQSSLMRWAGPTAYIVYAIHFWPMNLVMITFIEIIKAAGVPVVFEGLVFFSTTADGERSLLPEACIWGGWVMLFVLTQLVVWPLGFYARKAPVLDMMF</sequence>
<feature type="transmembrane region" description="Helical" evidence="1">
    <location>
        <begin position="214"/>
        <end position="233"/>
    </location>
</feature>
<keyword evidence="1" id="KW-1133">Transmembrane helix</keyword>
<feature type="transmembrane region" description="Helical" evidence="1">
    <location>
        <begin position="176"/>
        <end position="194"/>
    </location>
</feature>
<dbReference type="InterPro" id="IPR002656">
    <property type="entry name" value="Acyl_transf_3_dom"/>
</dbReference>
<feature type="transmembrane region" description="Helical" evidence="1">
    <location>
        <begin position="40"/>
        <end position="60"/>
    </location>
</feature>
<dbReference type="PANTHER" id="PTHR36927:SF4">
    <property type="entry name" value="BLR5718 PROTEIN"/>
    <property type="match status" value="1"/>
</dbReference>
<proteinExistence type="predicted"/>
<feature type="transmembrane region" description="Helical" evidence="1">
    <location>
        <begin position="478"/>
        <end position="499"/>
    </location>
</feature>
<feature type="transmembrane region" description="Helical" evidence="1">
    <location>
        <begin position="114"/>
        <end position="134"/>
    </location>
</feature>
<dbReference type="PANTHER" id="PTHR36927">
    <property type="entry name" value="BLR4337 PROTEIN"/>
    <property type="match status" value="1"/>
</dbReference>
<feature type="transmembrane region" description="Helical" evidence="1">
    <location>
        <begin position="277"/>
        <end position="303"/>
    </location>
</feature>
<dbReference type="AlphaFoldDB" id="A0A5B8MN65"/>
<feature type="transmembrane region" description="Helical" evidence="1">
    <location>
        <begin position="245"/>
        <end position="265"/>
    </location>
</feature>
<gene>
    <name evidence="4" type="ORF">A3770_04p32580</name>
    <name evidence="3" type="ORF">CPRI1469_LOCUS3287</name>
</gene>